<proteinExistence type="predicted"/>
<evidence type="ECO:0000313" key="1">
    <source>
        <dbReference type="EMBL" id="RST57497.1"/>
    </source>
</evidence>
<evidence type="ECO:0000313" key="2">
    <source>
        <dbReference type="Proteomes" id="UP000287296"/>
    </source>
</evidence>
<dbReference type="InterPro" id="IPR007396">
    <property type="entry name" value="TR_PAI2-type"/>
</dbReference>
<dbReference type="PANTHER" id="PTHR35802">
    <property type="entry name" value="PROTEASE SYNTHASE AND SPORULATION PROTEIN PAI 2"/>
    <property type="match status" value="1"/>
</dbReference>
<comment type="caution">
    <text evidence="1">The sequence shown here is derived from an EMBL/GenBank/DDBJ whole genome shotgun (WGS) entry which is preliminary data.</text>
</comment>
<organism evidence="1 2">
    <name type="scientific">Siminovitchia terrae</name>
    <name type="common">Bacillus terrae</name>
    <dbReference type="NCBI Taxonomy" id="1914933"/>
    <lineage>
        <taxon>Bacteria</taxon>
        <taxon>Bacillati</taxon>
        <taxon>Bacillota</taxon>
        <taxon>Bacilli</taxon>
        <taxon>Bacillales</taxon>
        <taxon>Bacillaceae</taxon>
        <taxon>Siminovitchia</taxon>
    </lineage>
</organism>
<dbReference type="OrthoDB" id="9794948at2"/>
<dbReference type="EMBL" id="QYTW02000033">
    <property type="protein sequence ID" value="RST57497.1"/>
    <property type="molecule type" value="Genomic_DNA"/>
</dbReference>
<gene>
    <name evidence="1" type="ORF">D5F11_022505</name>
</gene>
<protein>
    <submittedName>
        <fullName evidence="1">FMN-binding negative transcriptional regulator</fullName>
    </submittedName>
</protein>
<dbReference type="Gene3D" id="2.30.110.10">
    <property type="entry name" value="Electron Transport, Fmn-binding Protein, Chain A"/>
    <property type="match status" value="1"/>
</dbReference>
<dbReference type="PANTHER" id="PTHR35802:SF1">
    <property type="entry name" value="PROTEASE SYNTHASE AND SPORULATION PROTEIN PAI 2"/>
    <property type="match status" value="1"/>
</dbReference>
<reference evidence="1 2" key="1">
    <citation type="submission" date="2018-12" db="EMBL/GenBank/DDBJ databases">
        <authorList>
            <person name="Sun L."/>
            <person name="Chen Z."/>
        </authorList>
    </citation>
    <scope>NUCLEOTIDE SEQUENCE [LARGE SCALE GENOMIC DNA]</scope>
    <source>
        <strain evidence="1 2">LMG 29736</strain>
    </source>
</reference>
<dbReference type="RefSeq" id="WP_120118387.1">
    <property type="nucleotide sequence ID" value="NZ_QYTW02000033.1"/>
</dbReference>
<name>A0A429X261_SIMTE</name>
<dbReference type="InterPro" id="IPR012349">
    <property type="entry name" value="Split_barrel_FMN-bd"/>
</dbReference>
<dbReference type="Pfam" id="PF04299">
    <property type="entry name" value="FMN_bind_2"/>
    <property type="match status" value="1"/>
</dbReference>
<dbReference type="Proteomes" id="UP000287296">
    <property type="component" value="Unassembled WGS sequence"/>
</dbReference>
<dbReference type="PIRSF" id="PIRSF010372">
    <property type="entry name" value="PaiB"/>
    <property type="match status" value="1"/>
</dbReference>
<sequence length="204" mass="23697">MYIPKHFKITDKAETFEVMRNHSFATLFSTHQGLPFATHLPLILSEDGSHLSGHFARQNPQWTDIENQTVLAVFQGPHSYISPSWYETNQTVPTWNYVAVHVYGEMKLIDNEEEIMSDFRQMIDIYESKEGQYQMEDVDPKIISNLNKGVQAFKIHISHIEGKAKLSQNHSFERQNRVISQLFKGSNENDQQIARLMKKNLDID</sequence>
<dbReference type="SUPFAM" id="SSF50475">
    <property type="entry name" value="FMN-binding split barrel"/>
    <property type="match status" value="1"/>
</dbReference>
<dbReference type="AlphaFoldDB" id="A0A429X261"/>
<accession>A0A429X261</accession>